<dbReference type="NCBIfam" id="NF005444">
    <property type="entry name" value="PRK07033.1"/>
    <property type="match status" value="1"/>
</dbReference>
<feature type="domain" description="OmpA-like" evidence="5">
    <location>
        <begin position="323"/>
        <end position="443"/>
    </location>
</feature>
<dbReference type="EMBL" id="CP036401">
    <property type="protein sequence ID" value="QBI01299.1"/>
    <property type="molecule type" value="Genomic_DNA"/>
</dbReference>
<dbReference type="Pfam" id="PF09850">
    <property type="entry name" value="DotU"/>
    <property type="match status" value="1"/>
</dbReference>
<dbReference type="InterPro" id="IPR006665">
    <property type="entry name" value="OmpA-like"/>
</dbReference>
<dbReference type="Proteomes" id="UP000628442">
    <property type="component" value="Unassembled WGS sequence"/>
</dbReference>
<dbReference type="RefSeq" id="WP_131145421.1">
    <property type="nucleotide sequence ID" value="NZ_BMWV01000003.1"/>
</dbReference>
<dbReference type="EMBL" id="BMWV01000003">
    <property type="protein sequence ID" value="GGY36762.1"/>
    <property type="molecule type" value="Genomic_DNA"/>
</dbReference>
<keyword evidence="2" id="KW-0175">Coiled coil</keyword>
<dbReference type="SUPFAM" id="SSF103088">
    <property type="entry name" value="OmpA-like"/>
    <property type="match status" value="1"/>
</dbReference>
<reference evidence="6" key="3">
    <citation type="submission" date="2022-12" db="EMBL/GenBank/DDBJ databases">
        <authorList>
            <person name="Sun Q."/>
            <person name="Kim S."/>
        </authorList>
    </citation>
    <scope>NUCLEOTIDE SEQUENCE</scope>
    <source>
        <strain evidence="6">KCTC 12343</strain>
    </source>
</reference>
<organism evidence="6 9">
    <name type="scientific">Pseudoduganella albidiflava</name>
    <dbReference type="NCBI Taxonomy" id="321983"/>
    <lineage>
        <taxon>Bacteria</taxon>
        <taxon>Pseudomonadati</taxon>
        <taxon>Pseudomonadota</taxon>
        <taxon>Betaproteobacteria</taxon>
        <taxon>Burkholderiales</taxon>
        <taxon>Oxalobacteraceae</taxon>
        <taxon>Telluria group</taxon>
        <taxon>Pseudoduganella</taxon>
    </lineage>
</organism>
<reference evidence="6" key="1">
    <citation type="journal article" date="2014" name="Int. J. Syst. Evol. Microbiol.">
        <title>Complete genome sequence of Corynebacterium casei LMG S-19264T (=DSM 44701T), isolated from a smear-ripened cheese.</title>
        <authorList>
            <consortium name="US DOE Joint Genome Institute (JGI-PGF)"/>
            <person name="Walter F."/>
            <person name="Albersmeier A."/>
            <person name="Kalinowski J."/>
            <person name="Ruckert C."/>
        </authorList>
    </citation>
    <scope>NUCLEOTIDE SEQUENCE</scope>
    <source>
        <strain evidence="6">KCTC 12343</strain>
    </source>
</reference>
<proteinExistence type="predicted"/>
<evidence type="ECO:0000313" key="7">
    <source>
        <dbReference type="EMBL" id="QBI01299.1"/>
    </source>
</evidence>
<dbReference type="InterPro" id="IPR017732">
    <property type="entry name" value="T4/T6SS_DotU"/>
</dbReference>
<dbReference type="AlphaFoldDB" id="A0A411WXA3"/>
<dbReference type="InterPro" id="IPR038522">
    <property type="entry name" value="T4/T6SS_DotU_sf"/>
</dbReference>
<feature type="region of interest" description="Disordered" evidence="3">
    <location>
        <begin position="406"/>
        <end position="428"/>
    </location>
</feature>
<dbReference type="CDD" id="cd07185">
    <property type="entry name" value="OmpA_C-like"/>
    <property type="match status" value="1"/>
</dbReference>
<sequence>MSQDDPFALPDSEHTVVIPTPGGRAHAQAARQRAGARPGAAAAGVAGAGYVPPAEVSGLNPLVAAANPLLGVVPQLRATLQHPDPAGVREFLAQQVREFERRARAAGIPMEQVIAARYALCTLLDEAAASTPWGGSGSWARDSLLVTFHNEAWGGEKFFQLLAKVAETPDQHRDLLELMYVCLALGLEGRYRVLDNGRAQLEALRERLALLLRKVRGEYERDLSPRWQGVAVQSKALLAALPLWAALGVLGLAMLGAYLGFSYFLNARSDPVFTSILALEARPDPVAVAALPALAPAPAPAPRLAGFLRPEIEQALVAVRDEQGRSVVTLRGDGLFAPGSATVSAPYHAVLDRIAAALKAVPGSVQVIGYTDNQPIRSARFPSNWHLSQERARTVAGLIADKAPPAGRYSAEGQADARPVGDNATAEGRARNRRVEIVLVPAGN</sequence>
<dbReference type="NCBIfam" id="NF038228">
    <property type="entry name" value="IcmH_DotU_IVB"/>
    <property type="match status" value="1"/>
</dbReference>
<evidence type="ECO:0000313" key="9">
    <source>
        <dbReference type="Proteomes" id="UP000628442"/>
    </source>
</evidence>
<dbReference type="Gene3D" id="3.30.1330.60">
    <property type="entry name" value="OmpA-like domain"/>
    <property type="match status" value="1"/>
</dbReference>
<dbReference type="PANTHER" id="PTHR38033">
    <property type="entry name" value="MEMBRANE PROTEIN-RELATED"/>
    <property type="match status" value="1"/>
</dbReference>
<feature type="transmembrane region" description="Helical" evidence="4">
    <location>
        <begin position="243"/>
        <end position="265"/>
    </location>
</feature>
<reference evidence="7 8" key="2">
    <citation type="submission" date="2019-02" db="EMBL/GenBank/DDBJ databases">
        <title>Draft Genome Sequences of Six Type Strains of the Genus Massilia.</title>
        <authorList>
            <person name="Miess H."/>
            <person name="Frediansyhah A."/>
            <person name="Gross H."/>
        </authorList>
    </citation>
    <scope>NUCLEOTIDE SEQUENCE [LARGE SCALE GENOMIC DNA]</scope>
    <source>
        <strain evidence="7 8">DSM 17472</strain>
    </source>
</reference>
<feature type="region of interest" description="Disordered" evidence="3">
    <location>
        <begin position="1"/>
        <end position="27"/>
    </location>
</feature>
<dbReference type="PANTHER" id="PTHR38033:SF1">
    <property type="entry name" value="DOTU FAMILY TYPE IV_VI SECRETION SYSTEM PROTEIN"/>
    <property type="match status" value="1"/>
</dbReference>
<evidence type="ECO:0000256" key="3">
    <source>
        <dbReference type="SAM" id="MobiDB-lite"/>
    </source>
</evidence>
<evidence type="ECO:0000259" key="5">
    <source>
        <dbReference type="PROSITE" id="PS51123"/>
    </source>
</evidence>
<keyword evidence="1 4" id="KW-0472">Membrane</keyword>
<protein>
    <submittedName>
        <fullName evidence="7">DotU family type VI secretion system protein</fullName>
    </submittedName>
    <submittedName>
        <fullName evidence="6">Outer membrane protein</fullName>
    </submittedName>
</protein>
<dbReference type="NCBIfam" id="TIGR03349">
    <property type="entry name" value="IV_VI_DotU"/>
    <property type="match status" value="1"/>
</dbReference>
<dbReference type="Pfam" id="PF00691">
    <property type="entry name" value="OmpA"/>
    <property type="match status" value="1"/>
</dbReference>
<dbReference type="OrthoDB" id="345640at2"/>
<gene>
    <name evidence="7" type="ORF">EYF70_10935</name>
    <name evidence="6" type="ORF">GCM10007387_18880</name>
</gene>
<evidence type="ECO:0000256" key="2">
    <source>
        <dbReference type="SAM" id="Coils"/>
    </source>
</evidence>
<evidence type="ECO:0000313" key="6">
    <source>
        <dbReference type="EMBL" id="GGY36762.1"/>
    </source>
</evidence>
<dbReference type="Gene3D" id="1.25.40.590">
    <property type="entry name" value="Type IV / VI secretion system, DotU"/>
    <property type="match status" value="1"/>
</dbReference>
<dbReference type="PROSITE" id="PS51123">
    <property type="entry name" value="OMPA_2"/>
    <property type="match status" value="1"/>
</dbReference>
<dbReference type="Proteomes" id="UP000292307">
    <property type="component" value="Chromosome"/>
</dbReference>
<evidence type="ECO:0000256" key="1">
    <source>
        <dbReference type="PROSITE-ProRule" id="PRU00473"/>
    </source>
</evidence>
<dbReference type="NCBIfam" id="TIGR03350">
    <property type="entry name" value="type_VI_ompA"/>
    <property type="match status" value="1"/>
</dbReference>
<keyword evidence="4" id="KW-0812">Transmembrane</keyword>
<accession>A0A411WXA3</accession>
<dbReference type="InterPro" id="IPR036737">
    <property type="entry name" value="OmpA-like_sf"/>
</dbReference>
<evidence type="ECO:0000256" key="4">
    <source>
        <dbReference type="SAM" id="Phobius"/>
    </source>
</evidence>
<keyword evidence="8" id="KW-1185">Reference proteome</keyword>
<name>A0A411WXA3_9BURK</name>
<evidence type="ECO:0000313" key="8">
    <source>
        <dbReference type="Proteomes" id="UP000292307"/>
    </source>
</evidence>
<keyword evidence="4" id="KW-1133">Transmembrane helix</keyword>
<dbReference type="InterPro" id="IPR017733">
    <property type="entry name" value="OmpA-like_dom_proteobacteria"/>
</dbReference>
<feature type="coiled-coil region" evidence="2">
    <location>
        <begin position="194"/>
        <end position="221"/>
    </location>
</feature>
<dbReference type="GO" id="GO:0016020">
    <property type="term" value="C:membrane"/>
    <property type="evidence" value="ECO:0007669"/>
    <property type="project" value="UniProtKB-UniRule"/>
</dbReference>